<keyword evidence="2" id="KW-0418">Kinase</keyword>
<keyword evidence="3" id="KW-1185">Reference proteome</keyword>
<dbReference type="Gene3D" id="2.170.300.10">
    <property type="entry name" value="Tie2 ligand-binding domain superfamily"/>
    <property type="match status" value="1"/>
</dbReference>
<sequence>CGGNHFGADCSKFCSPPQNNSNTDELCALHLFCKPDPYGCSCAPGFKGSKCMERK</sequence>
<dbReference type="Proteomes" id="UP000887013">
    <property type="component" value="Unassembled WGS sequence"/>
</dbReference>
<accession>A0A8X6Q1X4</accession>
<gene>
    <name evidence="2" type="primary">Tie1</name>
    <name evidence="2" type="ORF">NPIL_7741</name>
</gene>
<comment type="caution">
    <text evidence="2">The sequence shown here is derived from an EMBL/GenBank/DDBJ whole genome shotgun (WGS) entry which is preliminary data.</text>
</comment>
<evidence type="ECO:0000259" key="1">
    <source>
        <dbReference type="PROSITE" id="PS01186"/>
    </source>
</evidence>
<dbReference type="OrthoDB" id="6515572at2759"/>
<feature type="domain" description="EGF-like" evidence="1">
    <location>
        <begin position="40"/>
        <end position="51"/>
    </location>
</feature>
<protein>
    <submittedName>
        <fullName evidence="2">Tyrosine-protein kinase receptor Tie-1</fullName>
    </submittedName>
</protein>
<keyword evidence="2" id="KW-0808">Transferase</keyword>
<evidence type="ECO:0000313" key="3">
    <source>
        <dbReference type="Proteomes" id="UP000887013"/>
    </source>
</evidence>
<dbReference type="GO" id="GO:0016301">
    <property type="term" value="F:kinase activity"/>
    <property type="evidence" value="ECO:0007669"/>
    <property type="project" value="UniProtKB-KW"/>
</dbReference>
<evidence type="ECO:0000313" key="2">
    <source>
        <dbReference type="EMBL" id="GFU01940.1"/>
    </source>
</evidence>
<reference evidence="2" key="1">
    <citation type="submission" date="2020-08" db="EMBL/GenBank/DDBJ databases">
        <title>Multicomponent nature underlies the extraordinary mechanical properties of spider dragline silk.</title>
        <authorList>
            <person name="Kono N."/>
            <person name="Nakamura H."/>
            <person name="Mori M."/>
            <person name="Yoshida Y."/>
            <person name="Ohtoshi R."/>
            <person name="Malay A.D."/>
            <person name="Moran D.A.P."/>
            <person name="Tomita M."/>
            <person name="Numata K."/>
            <person name="Arakawa K."/>
        </authorList>
    </citation>
    <scope>NUCLEOTIDE SEQUENCE</scope>
</reference>
<dbReference type="PROSITE" id="PS01186">
    <property type="entry name" value="EGF_2"/>
    <property type="match status" value="1"/>
</dbReference>
<keyword evidence="2" id="KW-0675">Receptor</keyword>
<dbReference type="InterPro" id="IPR000742">
    <property type="entry name" value="EGF"/>
</dbReference>
<organism evidence="2 3">
    <name type="scientific">Nephila pilipes</name>
    <name type="common">Giant wood spider</name>
    <name type="synonym">Nephila maculata</name>
    <dbReference type="NCBI Taxonomy" id="299642"/>
    <lineage>
        <taxon>Eukaryota</taxon>
        <taxon>Metazoa</taxon>
        <taxon>Ecdysozoa</taxon>
        <taxon>Arthropoda</taxon>
        <taxon>Chelicerata</taxon>
        <taxon>Arachnida</taxon>
        <taxon>Araneae</taxon>
        <taxon>Araneomorphae</taxon>
        <taxon>Entelegynae</taxon>
        <taxon>Araneoidea</taxon>
        <taxon>Nephilidae</taxon>
        <taxon>Nephila</taxon>
    </lineage>
</organism>
<feature type="non-terminal residue" evidence="2">
    <location>
        <position position="1"/>
    </location>
</feature>
<dbReference type="AlphaFoldDB" id="A0A8X6Q1X4"/>
<proteinExistence type="predicted"/>
<dbReference type="EMBL" id="BMAW01027393">
    <property type="protein sequence ID" value="GFU01940.1"/>
    <property type="molecule type" value="Genomic_DNA"/>
</dbReference>
<name>A0A8X6Q1X4_NEPPI</name>